<comment type="catalytic activity">
    <reaction evidence="1 8">
        <text>beta-D-fructose 1,6-bisphosphate = D-glyceraldehyde 3-phosphate + dihydroxyacetone phosphate</text>
        <dbReference type="Rhea" id="RHEA:14729"/>
        <dbReference type="ChEBI" id="CHEBI:32966"/>
        <dbReference type="ChEBI" id="CHEBI:57642"/>
        <dbReference type="ChEBI" id="CHEBI:59776"/>
        <dbReference type="EC" id="4.1.2.13"/>
    </reaction>
</comment>
<evidence type="ECO:0000256" key="4">
    <source>
        <dbReference type="ARBA" id="ARBA00013068"/>
    </source>
</evidence>
<dbReference type="Gene3D" id="3.20.20.70">
    <property type="entry name" value="Aldolase class I"/>
    <property type="match status" value="1"/>
</dbReference>
<comment type="similarity">
    <text evidence="3 8">Belongs to the class I fructose-bisphosphate aldolase family.</text>
</comment>
<evidence type="ECO:0000256" key="6">
    <source>
        <dbReference type="ARBA" id="ARBA00023239"/>
    </source>
</evidence>
<evidence type="ECO:0000256" key="2">
    <source>
        <dbReference type="ARBA" id="ARBA00004714"/>
    </source>
</evidence>
<organism evidence="10">
    <name type="scientific">Gymnochlora stellata</name>
    <dbReference type="NCBI Taxonomy" id="67809"/>
    <lineage>
        <taxon>Eukaryota</taxon>
        <taxon>Sar</taxon>
        <taxon>Rhizaria</taxon>
        <taxon>Cercozoa</taxon>
        <taxon>Chlorarachniophyceae</taxon>
        <taxon>Gymnochlora</taxon>
    </lineage>
</organism>
<comment type="pathway">
    <text evidence="2">Carbohydrate degradation; glycolysis; D-glyceraldehyde 3-phosphate and glycerone phosphate from D-glucose: step 4/4.</text>
</comment>
<name>B5A4I1_GYMST</name>
<evidence type="ECO:0000256" key="5">
    <source>
        <dbReference type="ARBA" id="ARBA00023152"/>
    </source>
</evidence>
<evidence type="ECO:0000313" key="10">
    <source>
        <dbReference type="EMBL" id="ACF24533.1"/>
    </source>
</evidence>
<dbReference type="NCBIfam" id="NF033379">
    <property type="entry name" value="FrucBisAld_I"/>
    <property type="match status" value="1"/>
</dbReference>
<dbReference type="PROSITE" id="PS00158">
    <property type="entry name" value="ALDOLASE_CLASS_I"/>
    <property type="match status" value="1"/>
</dbReference>
<evidence type="ECO:0000256" key="9">
    <source>
        <dbReference type="SAM" id="Phobius"/>
    </source>
</evidence>
<keyword evidence="7" id="KW-0704">Schiff base</keyword>
<evidence type="ECO:0000256" key="7">
    <source>
        <dbReference type="ARBA" id="ARBA00023270"/>
    </source>
</evidence>
<dbReference type="SUPFAM" id="SSF51569">
    <property type="entry name" value="Aldolase"/>
    <property type="match status" value="1"/>
</dbReference>
<dbReference type="FunFam" id="3.20.20.70:FF:000140">
    <property type="entry name" value="Fructose-bisphosphate aldolase"/>
    <property type="match status" value="1"/>
</dbReference>
<evidence type="ECO:0000256" key="8">
    <source>
        <dbReference type="RuleBase" id="RU003994"/>
    </source>
</evidence>
<dbReference type="GO" id="GO:0004332">
    <property type="term" value="F:fructose-bisphosphate aldolase activity"/>
    <property type="evidence" value="ECO:0007669"/>
    <property type="project" value="UniProtKB-EC"/>
</dbReference>
<dbReference type="GO" id="GO:0006096">
    <property type="term" value="P:glycolytic process"/>
    <property type="evidence" value="ECO:0007669"/>
    <property type="project" value="UniProtKB-UniPathway"/>
</dbReference>
<dbReference type="PANTHER" id="PTHR11627">
    <property type="entry name" value="FRUCTOSE-BISPHOSPHATE ALDOLASE"/>
    <property type="match status" value="1"/>
</dbReference>
<reference evidence="10" key="1">
    <citation type="journal article" date="2008" name="Mol. Biol. Evol.">
        <title>Nucleus-encoded periplastid-targeted EFL in chlorarachniophytes.</title>
        <authorList>
            <person name="Gile G.H."/>
            <person name="Keeling P.J."/>
        </authorList>
    </citation>
    <scope>NUCLEOTIDE SEQUENCE</scope>
    <source>
        <strain evidence="10">CCMP 2057</strain>
    </source>
</reference>
<dbReference type="InterPro" id="IPR013785">
    <property type="entry name" value="Aldolase_TIM"/>
</dbReference>
<dbReference type="InterPro" id="IPR029768">
    <property type="entry name" value="Aldolase_I_AS"/>
</dbReference>
<dbReference type="Pfam" id="PF00274">
    <property type="entry name" value="Glycolytic"/>
    <property type="match status" value="1"/>
</dbReference>
<dbReference type="EMBL" id="EU810265">
    <property type="protein sequence ID" value="ACF24533.1"/>
    <property type="molecule type" value="mRNA"/>
</dbReference>
<accession>B5A4I1</accession>
<keyword evidence="9" id="KW-0472">Membrane</keyword>
<dbReference type="CDD" id="cd00948">
    <property type="entry name" value="FBP_aldolase_I_a"/>
    <property type="match status" value="1"/>
</dbReference>
<dbReference type="UniPathway" id="UPA00109">
    <property type="reaction ID" value="UER00183"/>
</dbReference>
<dbReference type="AlphaFoldDB" id="B5A4I1"/>
<evidence type="ECO:0000256" key="1">
    <source>
        <dbReference type="ARBA" id="ARBA00000441"/>
    </source>
</evidence>
<evidence type="ECO:0000256" key="3">
    <source>
        <dbReference type="ARBA" id="ARBA00010387"/>
    </source>
</evidence>
<dbReference type="EC" id="4.1.2.13" evidence="4 8"/>
<proteinExistence type="evidence at transcript level"/>
<keyword evidence="6 8" id="KW-0456">Lyase</keyword>
<dbReference type="InterPro" id="IPR000741">
    <property type="entry name" value="FBA_I"/>
</dbReference>
<keyword evidence="9" id="KW-1133">Transmembrane helix</keyword>
<feature type="transmembrane region" description="Helical" evidence="9">
    <location>
        <begin position="15"/>
        <end position="38"/>
    </location>
</feature>
<protein>
    <recommendedName>
        <fullName evidence="4 8">Fructose-bisphosphate aldolase</fullName>
        <ecNumber evidence="4 8">4.1.2.13</ecNumber>
    </recommendedName>
</protein>
<keyword evidence="9" id="KW-0812">Transmembrane</keyword>
<keyword evidence="5 8" id="KW-0324">Glycolysis</keyword>
<sequence>MYQAIGQENSNKKTLTWGLISSVIANVALVAAVCFVASSNADVGAVAAVRPAPMSYAPIRKVALREVQSYGIKNRALFRRNAAEASLQLSGYVPYPDTTGASLTSLPGKQEPSPYSAELRTTAAAIAADGKGILACDESTMTIGKRLEQIGVPNEEKYRQQWLELLFRTPNMNDAISSAILFEETLFPNAAYGTPFVDIMKANNFIPGIKVDTGVRATFKDGETITEGLEGLAERAQKYYKQGARFAKWRAVLRIDPSGAPSMEAIEANARSLAHYGKICQMNGLVPIIEPEVLMDGEHGIEVQAWVTEKVQAATMKALSDVNIEWEGMLLKPNMILPGTDSGKTASPEEVAKYTVEGLKRTLPAAVPGITFLSGGQSEEEATRNLDAMNKLFPDAPWKLSFSFGRALQASVLKAWDGKEENIEGAQKLFYALSKANGEAALGKFEGAHPATTGSLYEKNYVY</sequence>